<dbReference type="AlphaFoldDB" id="A0A084VMD6"/>
<evidence type="ECO:0000313" key="4">
    <source>
        <dbReference type="Proteomes" id="UP000030765"/>
    </source>
</evidence>
<evidence type="ECO:0000313" key="2">
    <source>
        <dbReference type="EMBL" id="KFB39130.1"/>
    </source>
</evidence>
<proteinExistence type="predicted"/>
<reference evidence="3" key="2">
    <citation type="submission" date="2020-05" db="UniProtKB">
        <authorList>
            <consortium name="EnsemblMetazoa"/>
        </authorList>
    </citation>
    <scope>IDENTIFICATION</scope>
</reference>
<dbReference type="VEuPathDB" id="VectorBase:ASIC006459"/>
<keyword evidence="4" id="KW-1185">Reference proteome</keyword>
<dbReference type="Proteomes" id="UP000030765">
    <property type="component" value="Unassembled WGS sequence"/>
</dbReference>
<accession>A0A084VMD6</accession>
<organism evidence="2">
    <name type="scientific">Anopheles sinensis</name>
    <name type="common">Mosquito</name>
    <dbReference type="NCBI Taxonomy" id="74873"/>
    <lineage>
        <taxon>Eukaryota</taxon>
        <taxon>Metazoa</taxon>
        <taxon>Ecdysozoa</taxon>
        <taxon>Arthropoda</taxon>
        <taxon>Hexapoda</taxon>
        <taxon>Insecta</taxon>
        <taxon>Pterygota</taxon>
        <taxon>Neoptera</taxon>
        <taxon>Endopterygota</taxon>
        <taxon>Diptera</taxon>
        <taxon>Nematocera</taxon>
        <taxon>Culicoidea</taxon>
        <taxon>Culicidae</taxon>
        <taxon>Anophelinae</taxon>
        <taxon>Anopheles</taxon>
    </lineage>
</organism>
<dbReference type="EMBL" id="ATLV01014586">
    <property type="status" value="NOT_ANNOTATED_CDS"/>
    <property type="molecule type" value="Genomic_DNA"/>
</dbReference>
<gene>
    <name evidence="2" type="ORF">ZHAS_00006459</name>
</gene>
<dbReference type="OMA" id="DASNCHA"/>
<feature type="signal peptide" evidence="1">
    <location>
        <begin position="1"/>
        <end position="21"/>
    </location>
</feature>
<dbReference type="EnsemblMetazoa" id="ASIC006459-RA">
    <property type="protein sequence ID" value="ASIC006459-PA"/>
    <property type="gene ID" value="ASIC006459"/>
</dbReference>
<protein>
    <submittedName>
        <fullName evidence="2 3">Uncharacterized protein</fullName>
    </submittedName>
</protein>
<evidence type="ECO:0000313" key="3">
    <source>
        <dbReference type="EnsemblMetazoa" id="ASIC006459-PA"/>
    </source>
</evidence>
<feature type="chain" id="PRO_5001783857" evidence="1">
    <location>
        <begin position="22"/>
        <end position="458"/>
    </location>
</feature>
<dbReference type="EMBL" id="KE524975">
    <property type="protein sequence ID" value="KFB39130.1"/>
    <property type="molecule type" value="Genomic_DNA"/>
</dbReference>
<dbReference type="VEuPathDB" id="VectorBase:ASIS009070"/>
<reference evidence="2 4" key="1">
    <citation type="journal article" date="2014" name="BMC Genomics">
        <title>Genome sequence of Anopheles sinensis provides insight into genetics basis of mosquito competence for malaria parasites.</title>
        <authorList>
            <person name="Zhou D."/>
            <person name="Zhang D."/>
            <person name="Ding G."/>
            <person name="Shi L."/>
            <person name="Hou Q."/>
            <person name="Ye Y."/>
            <person name="Xu Y."/>
            <person name="Zhou H."/>
            <person name="Xiong C."/>
            <person name="Li S."/>
            <person name="Yu J."/>
            <person name="Hong S."/>
            <person name="Yu X."/>
            <person name="Zou P."/>
            <person name="Chen C."/>
            <person name="Chang X."/>
            <person name="Wang W."/>
            <person name="Lv Y."/>
            <person name="Sun Y."/>
            <person name="Ma L."/>
            <person name="Shen B."/>
            <person name="Zhu C."/>
        </authorList>
    </citation>
    <scope>NUCLEOTIDE SEQUENCE [LARGE SCALE GENOMIC DNA]</scope>
</reference>
<name>A0A084VMD6_ANOSI</name>
<evidence type="ECO:0000256" key="1">
    <source>
        <dbReference type="SAM" id="SignalP"/>
    </source>
</evidence>
<sequence>MKIKLLSIVVLLFSYSRECTSERTAFEALEYQPSLEYFLKVLKFSSESLARVEFDPTVRLPSSVPKMLDSARHALGNTTLAAQSMSDALGQGGSTFQVRSLLNALHSIRGSLCQTDFHFPEYFYNQSLAEEFKQLKSTIDEQVDSLPVERSLSRSSGGWDMKLVNSIVTSASSLVMITTLVTRQIVGVEQMNANMKKLFIPSNIDQAVLQDLLEIGSHARSYNGLYREALNSGSTLFLGVASDGYRVLQSMLSTSTEVPKSLRDAVEEFTAEVLHLTQGSMAELQSTTNEADAKFTELFQNIMYASYGLESSALGMLHPLPRNMICVRSFLPIAHTLAGAQLTSLSLCNNEASLFLYEQVLQYRDQLRRLQQNAFDQLKVAVGCDASNCHAVYTETTNFFQAVTAAIKDFTPDLNTYHTRLFDCLNGKSETAMAKIVDMAMTFNYCVQRREAEQDTTV</sequence>
<keyword evidence="1" id="KW-0732">Signal</keyword>